<evidence type="ECO:0000313" key="4">
    <source>
        <dbReference type="Proteomes" id="UP001383192"/>
    </source>
</evidence>
<gene>
    <name evidence="3" type="ORF">VNI00_016923</name>
</gene>
<dbReference type="Pfam" id="PF00583">
    <property type="entry name" value="Acetyltransf_1"/>
    <property type="match status" value="1"/>
</dbReference>
<reference evidence="3 4" key="1">
    <citation type="submission" date="2024-01" db="EMBL/GenBank/DDBJ databases">
        <title>A draft genome for a cacao thread blight-causing isolate of Paramarasmius palmivorus.</title>
        <authorList>
            <person name="Baruah I.K."/>
            <person name="Bukari Y."/>
            <person name="Amoako-Attah I."/>
            <person name="Meinhardt L.W."/>
            <person name="Bailey B.A."/>
            <person name="Cohen S.P."/>
        </authorList>
    </citation>
    <scope>NUCLEOTIDE SEQUENCE [LARGE SCALE GENOMIC DNA]</scope>
    <source>
        <strain evidence="3 4">GH-12</strain>
    </source>
</reference>
<dbReference type="CDD" id="cd04301">
    <property type="entry name" value="NAT_SF"/>
    <property type="match status" value="1"/>
</dbReference>
<proteinExistence type="predicted"/>
<dbReference type="AlphaFoldDB" id="A0AAW0BAU1"/>
<dbReference type="SUPFAM" id="SSF55729">
    <property type="entry name" value="Acyl-CoA N-acyltransferases (Nat)"/>
    <property type="match status" value="1"/>
</dbReference>
<protein>
    <recommendedName>
        <fullName evidence="2">N-acetyltransferase domain-containing protein</fullName>
    </recommendedName>
</protein>
<sequence length="140" mass="16054">MARIVEHYELADNGNGEYATTGPKGFWVAVLADSEEIVGYVGLDIKDPTTGEIRRMVTSPSHRRLGIASMLMSTCEEHARKYSHSNSKAKYALKRITLQTTEYQPHARALYARFGFSVVGEERWRYGFRWIRVFTYGKEL</sequence>
<name>A0AAW0BAU1_9AGAR</name>
<dbReference type="EMBL" id="JAYKXP010000146">
    <property type="protein sequence ID" value="KAK7022842.1"/>
    <property type="molecule type" value="Genomic_DNA"/>
</dbReference>
<dbReference type="InterPro" id="IPR016181">
    <property type="entry name" value="Acyl_CoA_acyltransferase"/>
</dbReference>
<dbReference type="InterPro" id="IPR050769">
    <property type="entry name" value="NAT_camello-type"/>
</dbReference>
<evidence type="ECO:0000313" key="3">
    <source>
        <dbReference type="EMBL" id="KAK7022842.1"/>
    </source>
</evidence>
<keyword evidence="4" id="KW-1185">Reference proteome</keyword>
<dbReference type="Gene3D" id="3.40.630.30">
    <property type="match status" value="1"/>
</dbReference>
<comment type="caution">
    <text evidence="3">The sequence shown here is derived from an EMBL/GenBank/DDBJ whole genome shotgun (WGS) entry which is preliminary data.</text>
</comment>
<dbReference type="InterPro" id="IPR000182">
    <property type="entry name" value="GNAT_dom"/>
</dbReference>
<accession>A0AAW0BAU1</accession>
<dbReference type="PROSITE" id="PS51186">
    <property type="entry name" value="GNAT"/>
    <property type="match status" value="1"/>
</dbReference>
<dbReference type="GO" id="GO:0008080">
    <property type="term" value="F:N-acetyltransferase activity"/>
    <property type="evidence" value="ECO:0007669"/>
    <property type="project" value="InterPro"/>
</dbReference>
<evidence type="ECO:0000256" key="1">
    <source>
        <dbReference type="ARBA" id="ARBA00022679"/>
    </source>
</evidence>
<dbReference type="PANTHER" id="PTHR13947:SF37">
    <property type="entry name" value="LD18367P"/>
    <property type="match status" value="1"/>
</dbReference>
<organism evidence="3 4">
    <name type="scientific">Paramarasmius palmivorus</name>
    <dbReference type="NCBI Taxonomy" id="297713"/>
    <lineage>
        <taxon>Eukaryota</taxon>
        <taxon>Fungi</taxon>
        <taxon>Dikarya</taxon>
        <taxon>Basidiomycota</taxon>
        <taxon>Agaricomycotina</taxon>
        <taxon>Agaricomycetes</taxon>
        <taxon>Agaricomycetidae</taxon>
        <taxon>Agaricales</taxon>
        <taxon>Marasmiineae</taxon>
        <taxon>Marasmiaceae</taxon>
        <taxon>Paramarasmius</taxon>
    </lineage>
</organism>
<dbReference type="Proteomes" id="UP001383192">
    <property type="component" value="Unassembled WGS sequence"/>
</dbReference>
<keyword evidence="1" id="KW-0808">Transferase</keyword>
<feature type="domain" description="N-acetyltransferase" evidence="2">
    <location>
        <begin position="1"/>
        <end position="140"/>
    </location>
</feature>
<evidence type="ECO:0000259" key="2">
    <source>
        <dbReference type="PROSITE" id="PS51186"/>
    </source>
</evidence>
<dbReference type="PANTHER" id="PTHR13947">
    <property type="entry name" value="GNAT FAMILY N-ACETYLTRANSFERASE"/>
    <property type="match status" value="1"/>
</dbReference>